<proteinExistence type="predicted"/>
<name>A0A8T3VQR5_9EURY</name>
<organism evidence="2 3">
    <name type="scientific">Methanobrevibacter millerae</name>
    <dbReference type="NCBI Taxonomy" id="230361"/>
    <lineage>
        <taxon>Archaea</taxon>
        <taxon>Methanobacteriati</taxon>
        <taxon>Methanobacteriota</taxon>
        <taxon>Methanomada group</taxon>
        <taxon>Methanobacteria</taxon>
        <taxon>Methanobacteriales</taxon>
        <taxon>Methanobacteriaceae</taxon>
        <taxon>Methanobrevibacter</taxon>
    </lineage>
</organism>
<evidence type="ECO:0000313" key="3">
    <source>
        <dbReference type="Proteomes" id="UP000713479"/>
    </source>
</evidence>
<feature type="domain" description="DUF83" evidence="1">
    <location>
        <begin position="37"/>
        <end position="222"/>
    </location>
</feature>
<sequence length="227" mass="26212">MENKLIINEKYSKENHPTIESIQIIEGKNNFPISWLNQQGYCEYQIYLQYMKGIKTSPTNAMLKGTQVHNTLEEKFLEDATPATFDEVVELSKSEATISRECFVMSPSDGIRGFIDEIWMTPSEIVIIDDKPGSKAYPSTINQVRAYCLAFKNMTNDTRPIRGALRQRGTDNIFWSEEFDANAEKQIRFTIDRMHALFEGQKPFIATKNPNKCKSCRYQSYCEECKI</sequence>
<dbReference type="EMBL" id="SUTF01000004">
    <property type="protein sequence ID" value="MBE6510396.1"/>
    <property type="molecule type" value="Genomic_DNA"/>
</dbReference>
<dbReference type="InterPro" id="IPR011604">
    <property type="entry name" value="PDDEXK-like_dom_sf"/>
</dbReference>
<evidence type="ECO:0000259" key="1">
    <source>
        <dbReference type="Pfam" id="PF01930"/>
    </source>
</evidence>
<accession>A0A8T3VQR5</accession>
<dbReference type="Gene3D" id="3.90.320.10">
    <property type="match status" value="1"/>
</dbReference>
<dbReference type="InterPro" id="IPR022765">
    <property type="entry name" value="Dna2/Cas4_DUF83"/>
</dbReference>
<dbReference type="Pfam" id="PF01930">
    <property type="entry name" value="Cas_Cas4"/>
    <property type="match status" value="1"/>
</dbReference>
<evidence type="ECO:0000313" key="2">
    <source>
        <dbReference type="EMBL" id="MBE6510396.1"/>
    </source>
</evidence>
<dbReference type="AlphaFoldDB" id="A0A8T3VQR5"/>
<gene>
    <name evidence="2" type="ORF">E7Z74_03910</name>
</gene>
<protein>
    <submittedName>
        <fullName evidence="2">Dna2/Cas4 domain-containing protein</fullName>
    </submittedName>
</protein>
<dbReference type="Proteomes" id="UP000713479">
    <property type="component" value="Unassembled WGS sequence"/>
</dbReference>
<reference evidence="2" key="1">
    <citation type="submission" date="2019-04" db="EMBL/GenBank/DDBJ databases">
        <title>Evolution of Biomass-Degrading Anaerobic Consortia Revealed by Metagenomics.</title>
        <authorList>
            <person name="Peng X."/>
        </authorList>
    </citation>
    <scope>NUCLEOTIDE SEQUENCE</scope>
    <source>
        <strain evidence="2">SIG13</strain>
    </source>
</reference>
<comment type="caution">
    <text evidence="2">The sequence shown here is derived from an EMBL/GenBank/DDBJ whole genome shotgun (WGS) entry which is preliminary data.</text>
</comment>